<gene>
    <name evidence="2" type="ORF">N5J06_19950</name>
</gene>
<dbReference type="Proteomes" id="UP001164420">
    <property type="component" value="Unassembled WGS sequence"/>
</dbReference>
<keyword evidence="1" id="KW-1133">Transmembrane helix</keyword>
<feature type="transmembrane region" description="Helical" evidence="1">
    <location>
        <begin position="41"/>
        <end position="61"/>
    </location>
</feature>
<evidence type="ECO:0000313" key="2">
    <source>
        <dbReference type="EMBL" id="MCT7313253.1"/>
    </source>
</evidence>
<keyword evidence="1" id="KW-0472">Membrane</keyword>
<dbReference type="RefSeq" id="WP_260785000.1">
    <property type="nucleotide sequence ID" value="NZ_JAOCQI010000003.1"/>
</dbReference>
<accession>A0ABT2LEY0</accession>
<reference evidence="2 3" key="1">
    <citation type="journal article" date="2023" name="Front. Microbiol.">
        <title>Ralstonia chuxiongensis sp. nov., Ralstonia mojiangensis sp. nov., and Ralstonia soli sp. nov., isolated from tobacco fields, are three novel species in the family Burkholderiaceae.</title>
        <authorList>
            <person name="Lu C.H."/>
            <person name="Zhang Y.Y."/>
            <person name="Jiang N."/>
            <person name="Chen W."/>
            <person name="Shao X."/>
            <person name="Zhao Z.M."/>
            <person name="Lu W.L."/>
            <person name="Hu X."/>
            <person name="Xi Y.X."/>
            <person name="Zou S.Y."/>
            <person name="Wei Q.J."/>
            <person name="Lin Z.L."/>
            <person name="Gong L."/>
            <person name="Gai X.T."/>
            <person name="Zhang L.Q."/>
            <person name="Li J.Y."/>
            <person name="Jin Y."/>
            <person name="Xia Z.Y."/>
        </authorList>
    </citation>
    <scope>NUCLEOTIDE SEQUENCE [LARGE SCALE GENOMIC DNA]</scope>
    <source>
        <strain evidence="2 3">22TCJT01-1</strain>
    </source>
</reference>
<protein>
    <submittedName>
        <fullName evidence="2">Uncharacterized protein</fullName>
    </submittedName>
</protein>
<keyword evidence="3" id="KW-1185">Reference proteome</keyword>
<evidence type="ECO:0000256" key="1">
    <source>
        <dbReference type="SAM" id="Phobius"/>
    </source>
</evidence>
<sequence>MANLLPTRRRDGGQRSDLRSQDEGQLILGGFYYVLDELATVLQQGTCIYLSLAFLACGFSLKYI</sequence>
<proteinExistence type="predicted"/>
<name>A0ABT2LEY0_9RALS</name>
<evidence type="ECO:0000313" key="3">
    <source>
        <dbReference type="Proteomes" id="UP001164420"/>
    </source>
</evidence>
<dbReference type="EMBL" id="JAOCQI010000003">
    <property type="protein sequence ID" value="MCT7313253.1"/>
    <property type="molecule type" value="Genomic_DNA"/>
</dbReference>
<keyword evidence="1" id="KW-0812">Transmembrane</keyword>
<comment type="caution">
    <text evidence="2">The sequence shown here is derived from an EMBL/GenBank/DDBJ whole genome shotgun (WGS) entry which is preliminary data.</text>
</comment>
<organism evidence="2 3">
    <name type="scientific">Ralstonia mojiangensis</name>
    <dbReference type="NCBI Taxonomy" id="2953895"/>
    <lineage>
        <taxon>Bacteria</taxon>
        <taxon>Pseudomonadati</taxon>
        <taxon>Pseudomonadota</taxon>
        <taxon>Betaproteobacteria</taxon>
        <taxon>Burkholderiales</taxon>
        <taxon>Burkholderiaceae</taxon>
        <taxon>Ralstonia</taxon>
    </lineage>
</organism>